<dbReference type="GO" id="GO:0005524">
    <property type="term" value="F:ATP binding"/>
    <property type="evidence" value="ECO:0007669"/>
    <property type="project" value="UniProtKB-KW"/>
</dbReference>
<feature type="domain" description="PAS" evidence="11">
    <location>
        <begin position="1539"/>
        <end position="1611"/>
    </location>
</feature>
<dbReference type="CDD" id="cd14014">
    <property type="entry name" value="STKc_PknB_like"/>
    <property type="match status" value="1"/>
</dbReference>
<dbReference type="Pfam" id="PF13426">
    <property type="entry name" value="PAS_9"/>
    <property type="match status" value="1"/>
</dbReference>
<dbReference type="SUPFAM" id="SSF52540">
    <property type="entry name" value="P-loop containing nucleoside triphosphate hydrolases"/>
    <property type="match status" value="1"/>
</dbReference>
<evidence type="ECO:0000256" key="2">
    <source>
        <dbReference type="ARBA" id="ARBA00012438"/>
    </source>
</evidence>
<feature type="compositionally biased region" description="Basic and acidic residues" evidence="9">
    <location>
        <begin position="38"/>
        <end position="49"/>
    </location>
</feature>
<dbReference type="STRING" id="1254432.SCE1572_44435"/>
<dbReference type="EC" id="2.7.13.3" evidence="2"/>
<name>S4Y9J8_SORCE</name>
<dbReference type="eggNOG" id="COG0515">
    <property type="taxonomic scope" value="Bacteria"/>
</dbReference>
<dbReference type="NCBIfam" id="TIGR00229">
    <property type="entry name" value="sensory_box"/>
    <property type="match status" value="1"/>
</dbReference>
<keyword evidence="5" id="KW-0547">Nucleotide-binding</keyword>
<evidence type="ECO:0000256" key="5">
    <source>
        <dbReference type="ARBA" id="ARBA00022741"/>
    </source>
</evidence>
<dbReference type="InterPro" id="IPR036890">
    <property type="entry name" value="HATPase_C_sf"/>
</dbReference>
<dbReference type="SUPFAM" id="SSF56112">
    <property type="entry name" value="Protein kinase-like (PK-like)"/>
    <property type="match status" value="1"/>
</dbReference>
<dbReference type="InterPro" id="IPR000014">
    <property type="entry name" value="PAS"/>
</dbReference>
<evidence type="ECO:0000313" key="13">
    <source>
        <dbReference type="Proteomes" id="UP000014803"/>
    </source>
</evidence>
<evidence type="ECO:0000256" key="4">
    <source>
        <dbReference type="ARBA" id="ARBA00022679"/>
    </source>
</evidence>
<dbReference type="PROSITE" id="PS50112">
    <property type="entry name" value="PAS"/>
    <property type="match status" value="1"/>
</dbReference>
<dbReference type="Pfam" id="PF13191">
    <property type="entry name" value="AAA_16"/>
    <property type="match status" value="1"/>
</dbReference>
<dbReference type="SMART" id="SM00065">
    <property type="entry name" value="GAF"/>
    <property type="match status" value="1"/>
</dbReference>
<dbReference type="Pfam" id="PF07536">
    <property type="entry name" value="HWE_HK"/>
    <property type="match status" value="1"/>
</dbReference>
<keyword evidence="7" id="KW-0067">ATP-binding</keyword>
<evidence type="ECO:0000256" key="1">
    <source>
        <dbReference type="ARBA" id="ARBA00000085"/>
    </source>
</evidence>
<dbReference type="InterPro" id="IPR000719">
    <property type="entry name" value="Prot_kinase_dom"/>
</dbReference>
<keyword evidence="6" id="KW-0418">Kinase</keyword>
<dbReference type="KEGG" id="scu:SCE1572_44435"/>
<comment type="catalytic activity">
    <reaction evidence="1">
        <text>ATP + protein L-histidine = ADP + protein N-phospho-L-histidine.</text>
        <dbReference type="EC" id="2.7.13.3"/>
    </reaction>
</comment>
<protein>
    <recommendedName>
        <fullName evidence="2">histidine kinase</fullName>
        <ecNumber evidence="2">2.7.13.3</ecNumber>
    </recommendedName>
</protein>
<dbReference type="eggNOG" id="COG2203">
    <property type="taxonomic scope" value="Bacteria"/>
</dbReference>
<dbReference type="InterPro" id="IPR041664">
    <property type="entry name" value="AAA_16"/>
</dbReference>
<feature type="region of interest" description="Disordered" evidence="9">
    <location>
        <begin position="33"/>
        <end position="52"/>
    </location>
</feature>
<dbReference type="Gene3D" id="3.30.450.40">
    <property type="match status" value="1"/>
</dbReference>
<organism evidence="12 13">
    <name type="scientific">Sorangium cellulosum So0157-2</name>
    <dbReference type="NCBI Taxonomy" id="1254432"/>
    <lineage>
        <taxon>Bacteria</taxon>
        <taxon>Pseudomonadati</taxon>
        <taxon>Myxococcota</taxon>
        <taxon>Polyangia</taxon>
        <taxon>Polyangiales</taxon>
        <taxon>Polyangiaceae</taxon>
        <taxon>Sorangium</taxon>
    </lineage>
</organism>
<dbReference type="InterPro" id="IPR011009">
    <property type="entry name" value="Kinase-like_dom_sf"/>
</dbReference>
<dbReference type="InterPro" id="IPR003018">
    <property type="entry name" value="GAF"/>
</dbReference>
<dbReference type="SMART" id="SM00091">
    <property type="entry name" value="PAS"/>
    <property type="match status" value="1"/>
</dbReference>
<dbReference type="GO" id="GO:0004673">
    <property type="term" value="F:protein histidine kinase activity"/>
    <property type="evidence" value="ECO:0007669"/>
    <property type="project" value="UniProtKB-EC"/>
</dbReference>
<evidence type="ECO:0000256" key="9">
    <source>
        <dbReference type="SAM" id="MobiDB-lite"/>
    </source>
</evidence>
<dbReference type="CDD" id="cd00130">
    <property type="entry name" value="PAS"/>
    <property type="match status" value="1"/>
</dbReference>
<dbReference type="Gene3D" id="3.30.565.10">
    <property type="entry name" value="Histidine kinase-like ATPase, C-terminal domain"/>
    <property type="match status" value="1"/>
</dbReference>
<dbReference type="Gene3D" id="3.40.50.300">
    <property type="entry name" value="P-loop containing nucleotide triphosphate hydrolases"/>
    <property type="match status" value="1"/>
</dbReference>
<keyword evidence="4" id="KW-0808">Transferase</keyword>
<gene>
    <name evidence="12" type="ORF">SCE1572_44435</name>
</gene>
<keyword evidence="8" id="KW-0175">Coiled coil</keyword>
<dbReference type="PANTHER" id="PTHR43642:SF1">
    <property type="entry name" value="HYBRID SIGNAL TRANSDUCTION HISTIDINE KINASE G"/>
    <property type="match status" value="1"/>
</dbReference>
<dbReference type="Pfam" id="PF00069">
    <property type="entry name" value="Pkinase"/>
    <property type="match status" value="1"/>
</dbReference>
<dbReference type="SUPFAM" id="SSF55785">
    <property type="entry name" value="PYP-like sensor domain (PAS domain)"/>
    <property type="match status" value="1"/>
</dbReference>
<dbReference type="Gene3D" id="3.30.450.20">
    <property type="entry name" value="PAS domain"/>
    <property type="match status" value="1"/>
</dbReference>
<evidence type="ECO:0000256" key="8">
    <source>
        <dbReference type="SAM" id="Coils"/>
    </source>
</evidence>
<dbReference type="Pfam" id="PF01590">
    <property type="entry name" value="GAF"/>
    <property type="match status" value="1"/>
</dbReference>
<feature type="coiled-coil region" evidence="8">
    <location>
        <begin position="862"/>
        <end position="889"/>
    </location>
</feature>
<dbReference type="InterPro" id="IPR011102">
    <property type="entry name" value="Sig_transdc_His_kinase_HWE"/>
</dbReference>
<dbReference type="Proteomes" id="UP000014803">
    <property type="component" value="Chromosome"/>
</dbReference>
<evidence type="ECO:0000256" key="7">
    <source>
        <dbReference type="ARBA" id="ARBA00022840"/>
    </source>
</evidence>
<evidence type="ECO:0000259" key="10">
    <source>
        <dbReference type="PROSITE" id="PS50011"/>
    </source>
</evidence>
<dbReference type="InterPro" id="IPR053159">
    <property type="entry name" value="Hybrid_Histidine_Kinase"/>
</dbReference>
<dbReference type="InterPro" id="IPR035965">
    <property type="entry name" value="PAS-like_dom_sf"/>
</dbReference>
<dbReference type="PANTHER" id="PTHR43642">
    <property type="entry name" value="HYBRID SIGNAL TRANSDUCTION HISTIDINE KINASE G"/>
    <property type="match status" value="1"/>
</dbReference>
<proteinExistence type="predicted"/>
<dbReference type="SUPFAM" id="SSF55781">
    <property type="entry name" value="GAF domain-like"/>
    <property type="match status" value="1"/>
</dbReference>
<dbReference type="Gene3D" id="1.10.510.10">
    <property type="entry name" value="Transferase(Phosphotransferase) domain 1"/>
    <property type="match status" value="1"/>
</dbReference>
<dbReference type="PATRIC" id="fig|1254432.3.peg.10045"/>
<reference evidence="12 13" key="1">
    <citation type="journal article" date="2013" name="Sci. Rep.">
        <title>Extraordinary expansion of a Sorangium cellulosum genome from an alkaline milieu.</title>
        <authorList>
            <person name="Han K."/>
            <person name="Li Z.F."/>
            <person name="Peng R."/>
            <person name="Zhu L.P."/>
            <person name="Zhou T."/>
            <person name="Wang L.G."/>
            <person name="Li S.G."/>
            <person name="Zhang X.B."/>
            <person name="Hu W."/>
            <person name="Wu Z.H."/>
            <person name="Qin N."/>
            <person name="Li Y.Z."/>
        </authorList>
    </citation>
    <scope>NUCLEOTIDE SEQUENCE [LARGE SCALE GENOMIC DNA]</scope>
    <source>
        <strain evidence="12 13">So0157-2</strain>
    </source>
</reference>
<evidence type="ECO:0000256" key="6">
    <source>
        <dbReference type="ARBA" id="ARBA00022777"/>
    </source>
</evidence>
<accession>S4Y9J8</accession>
<evidence type="ECO:0000259" key="11">
    <source>
        <dbReference type="PROSITE" id="PS50112"/>
    </source>
</evidence>
<feature type="domain" description="Protein kinase" evidence="10">
    <location>
        <begin position="65"/>
        <end position="329"/>
    </location>
</feature>
<dbReference type="EMBL" id="CP003969">
    <property type="protein sequence ID" value="AGP40930.1"/>
    <property type="molecule type" value="Genomic_DNA"/>
</dbReference>
<dbReference type="eggNOG" id="COG3920">
    <property type="taxonomic scope" value="Bacteria"/>
</dbReference>
<keyword evidence="3" id="KW-0597">Phosphoprotein</keyword>
<dbReference type="SMART" id="SM00911">
    <property type="entry name" value="HWE_HK"/>
    <property type="match status" value="1"/>
</dbReference>
<dbReference type="eggNOG" id="COG3899">
    <property type="taxonomic scope" value="Bacteria"/>
</dbReference>
<sequence>MTGRAEGSYARDGGARLACGIDPPIRALAARRRAALPGRDRGSGREDGAMTHLPIQPGATRIRGHHVTAKSGEGSGWAMYRARRDADGLEVAMKMLYADYTRIGDILRFKHAYRVIQRIDSARVLKVHAVEEHGDGLVLFTEVFPGAPLSSTRMSAPTGELDVSAVLDAVIPVAEALADIHRHGLIHGDVRPPNILLGEGDQVKLTGFGVDALVTREKEEIYSRRVLTEVLPYASPEQTGRMNRSVDYRTDMYSLGVVLYEMLTGRRPFEAADPLELMHAHIAVAPAPPSEVSPAVPGALSAIAMKLLSKNAEDRYQCADGLKADLEELRSRRRRRDLSGTFSPGQHDRRDLFRLHQKLYGREGDIRALIDSFDDVLRGKRTIVLVSGYSGIGKSSLVQEILKPLAREKGYYISGKYDQYNRDRPYSAIVHAFDGLIKQLLSESEERIAAWRGALLEALGSNGQVLCDVLPSLKHILGEQPPVPALGPVEAQNRFILYFQKFVSVFARHAHPLAVFLDDLQWVDSASLGLIESILAKDGVESLFFCGAYRDNEVSPAHPVLVALEELEEGGLGVRRIVLAPLGLGHLTELVRDSLQTGDGGPLAAAVLKKTGGNPFFVKQFMRHLYDAKALVFDPARGWGWDLRQIERLGCTDNVLCLMAETIRRLPPATQRVLRLASAIGNTFELDVLNTVSERAPEETYASLDHALCEGLIVSANGQARFAHDKIQEAAYSLIPERDRPAFHYRIGRLLLGKLRSDRGHDLFDVVNHLNSAGDLMKDPEERMESARLNLQAAARAEESAAFTAALKYLEHGMAMLPEDAWTSDYELAFLYHTKKGLLESLCGRHDDALGTLTGTFDRARGRRHETEVRRLKMKVEILKNDLPAAMDEGLAALRAYDIHLPPYPDDGALAAELARTLAIIGDRPIASLVDLPALDDPEIAALQDLLQEMFSPTYQLGTNNFGITVMKALQGSLMHGISKSSIYAYVNFGTFLCAGLDIEKGYAFGRAAVRLNERCPDAKSESMLCNMWGAWVQHWMDTYESSQASLRKGIHAGVETGQYIWAFYNACNASVNALLRGAHLHDVLEEARLHAPLCKLDEFNTITWMVGAVAQLSEHLGAPAGGDWRRGAWVDIGAVAEEARRIDNRASLYFLNVFEVIAGVFEGAYEEVASLWGRADPGSLGMLAAWHASPCYYFYGGLAFSRAAGTAAPALREAYLARLRECARKVESWAALGPESHRHRALILKAELARSERREGAGALYDQGIMAAREGQFLQDAALANELCARHYLDADRRFVACAYMTEAHRLYGRWGAARAMRRLERDFPHALRPEAMRMQAAAGPAAPFDAPHARLDLVTVLKASQAVSGELILDRLIETLLTIVVEHAGAERGLLLRPRGAEHDVEAEVVIRRGRVEVTLRQAPVTPADLPISLLHYAIRSRESVILDDAAVPNQFSEDAYVRERRPRSVLCLSLVKQGTLVGVLYLENNLTPRAFTADRIAMLELLASQSAISLENARLYTELQRENSERKRVELALREREARIRRLVDANIIGIAFWDLDGRILDANDAFLSMMGYSREELASEKLYWTESTPLESHDVTQRALDEIALTGQFRPFEKEFCRKDGSRVPVLLGGVRFEGSDDQGVAFVLDVSERKQAEERQRLLLNELNHRVKNTLAIVQAIAAQTLRMADSPRAFTEAFLARLLALSQTHNLLNQTSWQGASLRDIVCAELAPHADCDADRVHVIGEHVRLRPEAAVTLGMAIHELATNAAKYGALSQPSGRVEIAWDVSADGREPLLRLEWRETGGPTVRAPRRRGFGSRLIERDLGRQLAREVRLDFPPEGVRCVMHLPLERVTA</sequence>
<evidence type="ECO:0000313" key="12">
    <source>
        <dbReference type="EMBL" id="AGP40930.1"/>
    </source>
</evidence>
<evidence type="ECO:0000256" key="3">
    <source>
        <dbReference type="ARBA" id="ARBA00022553"/>
    </source>
</evidence>
<dbReference type="PROSITE" id="PS50011">
    <property type="entry name" value="PROTEIN_KINASE_DOM"/>
    <property type="match status" value="1"/>
</dbReference>
<dbReference type="HOGENOM" id="CLU_000445_34_0_7"/>
<dbReference type="InterPro" id="IPR029016">
    <property type="entry name" value="GAF-like_dom_sf"/>
</dbReference>
<dbReference type="InterPro" id="IPR027417">
    <property type="entry name" value="P-loop_NTPase"/>
</dbReference>